<protein>
    <submittedName>
        <fullName evidence="2">Uncharacterized protein</fullName>
    </submittedName>
</protein>
<dbReference type="Gramene" id="PVH34286">
    <property type="protein sequence ID" value="PVH34286"/>
    <property type="gene ID" value="PAHAL_8G187000"/>
</dbReference>
<organism evidence="2">
    <name type="scientific">Panicum hallii</name>
    <dbReference type="NCBI Taxonomy" id="206008"/>
    <lineage>
        <taxon>Eukaryota</taxon>
        <taxon>Viridiplantae</taxon>
        <taxon>Streptophyta</taxon>
        <taxon>Embryophyta</taxon>
        <taxon>Tracheophyta</taxon>
        <taxon>Spermatophyta</taxon>
        <taxon>Magnoliopsida</taxon>
        <taxon>Liliopsida</taxon>
        <taxon>Poales</taxon>
        <taxon>Poaceae</taxon>
        <taxon>PACMAD clade</taxon>
        <taxon>Panicoideae</taxon>
        <taxon>Panicodae</taxon>
        <taxon>Paniceae</taxon>
        <taxon>Panicinae</taxon>
        <taxon>Panicum</taxon>
        <taxon>Panicum sect. Panicum</taxon>
    </lineage>
</organism>
<dbReference type="Proteomes" id="UP000243499">
    <property type="component" value="Chromosome 8"/>
</dbReference>
<dbReference type="AlphaFoldDB" id="A0A2T8I9B9"/>
<feature type="compositionally biased region" description="Basic and acidic residues" evidence="1">
    <location>
        <begin position="1"/>
        <end position="11"/>
    </location>
</feature>
<evidence type="ECO:0000313" key="2">
    <source>
        <dbReference type="EMBL" id="PVH34286.1"/>
    </source>
</evidence>
<evidence type="ECO:0000256" key="1">
    <source>
        <dbReference type="SAM" id="MobiDB-lite"/>
    </source>
</evidence>
<dbReference type="EMBL" id="CM008053">
    <property type="protein sequence ID" value="PVH34286.1"/>
    <property type="molecule type" value="Genomic_DNA"/>
</dbReference>
<gene>
    <name evidence="2" type="ORF">PAHAL_8G187000</name>
</gene>
<name>A0A2T8I9B9_9POAL</name>
<feature type="region of interest" description="Disordered" evidence="1">
    <location>
        <begin position="1"/>
        <end position="20"/>
    </location>
</feature>
<accession>A0A2T8I9B9</accession>
<sequence length="58" mass="6555">MLRRGRVDKTKARALVPPVPKHPVLEPDHLVFLGILGNRIQNLHLKEQGEAERQGPID</sequence>
<reference evidence="2" key="1">
    <citation type="submission" date="2018-04" db="EMBL/GenBank/DDBJ databases">
        <title>WGS assembly of Panicum hallii.</title>
        <authorList>
            <person name="Lovell J."/>
            <person name="Jenkins J."/>
            <person name="Lowry D."/>
            <person name="Mamidi S."/>
            <person name="Sreedasyam A."/>
            <person name="Weng X."/>
            <person name="Barry K."/>
            <person name="Bonette J."/>
            <person name="Campitelli B."/>
            <person name="Daum C."/>
            <person name="Gordon S."/>
            <person name="Gould B."/>
            <person name="Lipzen A."/>
            <person name="Macqueen A."/>
            <person name="Palacio-Mejia J."/>
            <person name="Plott C."/>
            <person name="Shakirov E."/>
            <person name="Shu S."/>
            <person name="Yoshinaga Y."/>
            <person name="Zane M."/>
            <person name="Rokhsar D."/>
            <person name="Grimwood J."/>
            <person name="Schmutz J."/>
            <person name="Juenger T."/>
        </authorList>
    </citation>
    <scope>NUCLEOTIDE SEQUENCE [LARGE SCALE GENOMIC DNA]</scope>
    <source>
        <strain evidence="2">FIL2</strain>
    </source>
</reference>
<proteinExistence type="predicted"/>